<evidence type="ECO:0000313" key="7">
    <source>
        <dbReference type="EMBL" id="KAK4126482.1"/>
    </source>
</evidence>
<comment type="catalytic activity">
    <reaction evidence="5">
        <text>methylglyoxal + H2O = (R)-lactate + H(+)</text>
        <dbReference type="Rhea" id="RHEA:27754"/>
        <dbReference type="ChEBI" id="CHEBI:15377"/>
        <dbReference type="ChEBI" id="CHEBI:15378"/>
        <dbReference type="ChEBI" id="CHEBI:16004"/>
        <dbReference type="ChEBI" id="CHEBI:17158"/>
        <dbReference type="EC" id="4.2.1.130"/>
    </reaction>
</comment>
<dbReference type="Proteomes" id="UP001302602">
    <property type="component" value="Unassembled WGS sequence"/>
</dbReference>
<keyword evidence="7" id="KW-0315">Glutamine amidotransferase</keyword>
<reference evidence="7" key="1">
    <citation type="journal article" date="2023" name="Mol. Phylogenet. Evol.">
        <title>Genome-scale phylogeny and comparative genomics of the fungal order Sordariales.</title>
        <authorList>
            <person name="Hensen N."/>
            <person name="Bonometti L."/>
            <person name="Westerberg I."/>
            <person name="Brannstrom I.O."/>
            <person name="Guillou S."/>
            <person name="Cros-Aarteil S."/>
            <person name="Calhoun S."/>
            <person name="Haridas S."/>
            <person name="Kuo A."/>
            <person name="Mondo S."/>
            <person name="Pangilinan J."/>
            <person name="Riley R."/>
            <person name="LaButti K."/>
            <person name="Andreopoulos B."/>
            <person name="Lipzen A."/>
            <person name="Chen C."/>
            <person name="Yan M."/>
            <person name="Daum C."/>
            <person name="Ng V."/>
            <person name="Clum A."/>
            <person name="Steindorff A."/>
            <person name="Ohm R.A."/>
            <person name="Martin F."/>
            <person name="Silar P."/>
            <person name="Natvig D.O."/>
            <person name="Lalanne C."/>
            <person name="Gautier V."/>
            <person name="Ament-Velasquez S.L."/>
            <person name="Kruys A."/>
            <person name="Hutchinson M.I."/>
            <person name="Powell A.J."/>
            <person name="Barry K."/>
            <person name="Miller A.N."/>
            <person name="Grigoriev I.V."/>
            <person name="Debuchy R."/>
            <person name="Gladieux P."/>
            <person name="Hiltunen Thoren M."/>
            <person name="Johannesson H."/>
        </authorList>
    </citation>
    <scope>NUCLEOTIDE SEQUENCE</scope>
    <source>
        <strain evidence="7">CBS 731.68</strain>
    </source>
</reference>
<dbReference type="Pfam" id="PF01965">
    <property type="entry name" value="DJ-1_PfpI"/>
    <property type="match status" value="1"/>
</dbReference>
<comment type="caution">
    <text evidence="7">The sequence shown here is derived from an EMBL/GenBank/DDBJ whole genome shotgun (WGS) entry which is preliminary data.</text>
</comment>
<evidence type="ECO:0000256" key="3">
    <source>
        <dbReference type="ARBA" id="ARBA00023239"/>
    </source>
</evidence>
<dbReference type="GO" id="GO:0019243">
    <property type="term" value="P:methylglyoxal catabolic process to D-lactate via S-lactoyl-glutathione"/>
    <property type="evidence" value="ECO:0007669"/>
    <property type="project" value="TreeGrafter"/>
</dbReference>
<dbReference type="GO" id="GO:0019172">
    <property type="term" value="F:glyoxalase III activity"/>
    <property type="evidence" value="ECO:0007669"/>
    <property type="project" value="UniProtKB-EC"/>
</dbReference>
<evidence type="ECO:0000259" key="6">
    <source>
        <dbReference type="Pfam" id="PF01965"/>
    </source>
</evidence>
<organism evidence="7 8">
    <name type="scientific">Parathielavia appendiculata</name>
    <dbReference type="NCBI Taxonomy" id="2587402"/>
    <lineage>
        <taxon>Eukaryota</taxon>
        <taxon>Fungi</taxon>
        <taxon>Dikarya</taxon>
        <taxon>Ascomycota</taxon>
        <taxon>Pezizomycotina</taxon>
        <taxon>Sordariomycetes</taxon>
        <taxon>Sordariomycetidae</taxon>
        <taxon>Sordariales</taxon>
        <taxon>Chaetomiaceae</taxon>
        <taxon>Parathielavia</taxon>
    </lineage>
</organism>
<accession>A0AAN6U4T4</accession>
<evidence type="ECO:0000313" key="8">
    <source>
        <dbReference type="Proteomes" id="UP001302602"/>
    </source>
</evidence>
<keyword evidence="8" id="KW-1185">Reference proteome</keyword>
<sequence>MTGSSKILVVLTSHDKLGDTGKPTGWYLSELAHPYDILITLGFGLTLASPKGGPAPLDPSSIEAAKSANDATSASFLAEKPAPWESTAPLSSFLGRASEFDAIFFPGGHGPMFDLATDSTSQALIREFVDAGKVVAAVCHGPAALVGVRELLKGKRVTGFSNDEERAVGLDGAMPFLLEDRLWEAVGQEGGYEKATEPWGEKVVVDGKLITGQNPASAKGVGEAIVKAVRGG</sequence>
<dbReference type="AlphaFoldDB" id="A0AAN6U4T4"/>
<evidence type="ECO:0000256" key="5">
    <source>
        <dbReference type="ARBA" id="ARBA00048082"/>
    </source>
</evidence>
<dbReference type="RefSeq" id="XP_062650253.1">
    <property type="nucleotide sequence ID" value="XM_062788570.1"/>
</dbReference>
<dbReference type="InterPro" id="IPR029062">
    <property type="entry name" value="Class_I_gatase-like"/>
</dbReference>
<protein>
    <recommendedName>
        <fullName evidence="1">D-lactate dehydratase</fullName>
        <ecNumber evidence="1">4.2.1.130</ecNumber>
    </recommendedName>
</protein>
<dbReference type="CDD" id="cd03141">
    <property type="entry name" value="GATase1_Hsp31_like"/>
    <property type="match status" value="1"/>
</dbReference>
<dbReference type="InterPro" id="IPR002818">
    <property type="entry name" value="DJ-1/PfpI"/>
</dbReference>
<dbReference type="GO" id="GO:0005737">
    <property type="term" value="C:cytoplasm"/>
    <property type="evidence" value="ECO:0007669"/>
    <property type="project" value="TreeGrafter"/>
</dbReference>
<feature type="domain" description="DJ-1/PfpI" evidence="6">
    <location>
        <begin position="96"/>
        <end position="227"/>
    </location>
</feature>
<evidence type="ECO:0000256" key="4">
    <source>
        <dbReference type="ARBA" id="ARBA00038493"/>
    </source>
</evidence>
<dbReference type="InterPro" id="IPR050325">
    <property type="entry name" value="Prot/Nucl_acid_deglycase"/>
</dbReference>
<keyword evidence="3" id="KW-0456">Lyase</keyword>
<evidence type="ECO:0000256" key="2">
    <source>
        <dbReference type="ARBA" id="ARBA00023016"/>
    </source>
</evidence>
<dbReference type="EC" id="4.2.1.130" evidence="1"/>
<dbReference type="SUPFAM" id="SSF52317">
    <property type="entry name" value="Class I glutamine amidotransferase-like"/>
    <property type="match status" value="1"/>
</dbReference>
<dbReference type="GeneID" id="87825340"/>
<dbReference type="PANTHER" id="PTHR48094">
    <property type="entry name" value="PROTEIN/NUCLEIC ACID DEGLYCASE DJ-1-RELATED"/>
    <property type="match status" value="1"/>
</dbReference>
<name>A0AAN6U4T4_9PEZI</name>
<comment type="similarity">
    <text evidence="4">Belongs to the peptidase C56 family. HSP31-like subfamily.</text>
</comment>
<evidence type="ECO:0000256" key="1">
    <source>
        <dbReference type="ARBA" id="ARBA00013134"/>
    </source>
</evidence>
<keyword evidence="2" id="KW-0346">Stress response</keyword>
<proteinExistence type="inferred from homology"/>
<gene>
    <name evidence="7" type="ORF">N657DRAFT_568191</name>
</gene>
<dbReference type="PANTHER" id="PTHR48094:SF11">
    <property type="entry name" value="GLUTATHIONE-INDEPENDENT GLYOXALASE HSP31-RELATED"/>
    <property type="match status" value="1"/>
</dbReference>
<reference evidence="7" key="2">
    <citation type="submission" date="2023-05" db="EMBL/GenBank/DDBJ databases">
        <authorList>
            <consortium name="Lawrence Berkeley National Laboratory"/>
            <person name="Steindorff A."/>
            <person name="Hensen N."/>
            <person name="Bonometti L."/>
            <person name="Westerberg I."/>
            <person name="Brannstrom I.O."/>
            <person name="Guillou S."/>
            <person name="Cros-Aarteil S."/>
            <person name="Calhoun S."/>
            <person name="Haridas S."/>
            <person name="Kuo A."/>
            <person name="Mondo S."/>
            <person name="Pangilinan J."/>
            <person name="Riley R."/>
            <person name="Labutti K."/>
            <person name="Andreopoulos B."/>
            <person name="Lipzen A."/>
            <person name="Chen C."/>
            <person name="Yanf M."/>
            <person name="Daum C."/>
            <person name="Ng V."/>
            <person name="Clum A."/>
            <person name="Ohm R."/>
            <person name="Martin F."/>
            <person name="Silar P."/>
            <person name="Natvig D."/>
            <person name="Lalanne C."/>
            <person name="Gautier V."/>
            <person name="Ament-Velasquez S.L."/>
            <person name="Kruys A."/>
            <person name="Hutchinson M.I."/>
            <person name="Powell A.J."/>
            <person name="Barry K."/>
            <person name="Miller A.N."/>
            <person name="Grigoriev I.V."/>
            <person name="Debuchy R."/>
            <person name="Gladieux P."/>
            <person name="Thoren M.H."/>
            <person name="Johannesson H."/>
        </authorList>
    </citation>
    <scope>NUCLEOTIDE SEQUENCE</scope>
    <source>
        <strain evidence="7">CBS 731.68</strain>
    </source>
</reference>
<dbReference type="EMBL" id="MU853225">
    <property type="protein sequence ID" value="KAK4126482.1"/>
    <property type="molecule type" value="Genomic_DNA"/>
</dbReference>
<dbReference type="Gene3D" id="3.40.50.880">
    <property type="match status" value="1"/>
</dbReference>